<reference evidence="2" key="1">
    <citation type="submission" date="2017-06" db="EMBL/GenBank/DDBJ databases">
        <authorList>
            <person name="Kim H.J."/>
            <person name="Triplett B.A."/>
        </authorList>
    </citation>
    <scope>NUCLEOTIDE SEQUENCE [LARGE SCALE GENOMIC DNA]</scope>
    <source>
        <strain evidence="2">Type strain: CECT 9192</strain>
    </source>
</reference>
<reference evidence="3" key="2">
    <citation type="submission" date="2017-06" db="EMBL/GenBank/DDBJ databases">
        <authorList>
            <person name="Rodrigo-Torres L."/>
            <person name="Arahal R. D."/>
            <person name="Lucena T."/>
        </authorList>
    </citation>
    <scope>NUCLEOTIDE SEQUENCE [LARGE SCALE GENOMIC DNA]</scope>
    <source>
        <strain evidence="3">type strain: CECT 9192</strain>
    </source>
</reference>
<organism evidence="1 4">
    <name type="scientific">Photobacterium aquimaris</name>
    <dbReference type="NCBI Taxonomy" id="512643"/>
    <lineage>
        <taxon>Bacteria</taxon>
        <taxon>Pseudomonadati</taxon>
        <taxon>Pseudomonadota</taxon>
        <taxon>Gammaproteobacteria</taxon>
        <taxon>Vibrionales</taxon>
        <taxon>Vibrionaceae</taxon>
        <taxon>Photobacterium</taxon>
    </lineage>
</organism>
<reference evidence="1 4" key="3">
    <citation type="submission" date="2018-03" db="EMBL/GenBank/DDBJ databases">
        <title>Whole genome sequencing of Histamine producing bacteria.</title>
        <authorList>
            <person name="Butler K."/>
        </authorList>
    </citation>
    <scope>NUCLEOTIDE SEQUENCE [LARGE SCALE GENOMIC DNA]</scope>
    <source>
        <strain evidence="1 4">DSM 23343</strain>
    </source>
</reference>
<dbReference type="EMBL" id="PYLY01000044">
    <property type="protein sequence ID" value="PST99519.1"/>
    <property type="molecule type" value="Genomic_DNA"/>
</dbReference>
<evidence type="ECO:0000313" key="2">
    <source>
        <dbReference type="EMBL" id="SMY15824.1"/>
    </source>
</evidence>
<protein>
    <submittedName>
        <fullName evidence="1">Uncharacterized protein</fullName>
    </submittedName>
</protein>
<keyword evidence="3" id="KW-1185">Reference proteome</keyword>
<dbReference type="AlphaFoldDB" id="A0A1B8HXY1"/>
<dbReference type="Proteomes" id="UP000241858">
    <property type="component" value="Unassembled WGS sequence"/>
</dbReference>
<sequence length="62" mass="7259">MQPKIYIKLEDTVWKVTDNGQWLVVTPHELIDISLPFITEHTHFNDVISLHFNEKEVLTDLG</sequence>
<dbReference type="Proteomes" id="UP000196485">
    <property type="component" value="Unassembled WGS sequence"/>
</dbReference>
<accession>A0A1B8HXY1</accession>
<evidence type="ECO:0000313" key="3">
    <source>
        <dbReference type="Proteomes" id="UP000196485"/>
    </source>
</evidence>
<proteinExistence type="predicted"/>
<name>A0A1B8HXY1_9GAMM</name>
<evidence type="ECO:0000313" key="4">
    <source>
        <dbReference type="Proteomes" id="UP000241858"/>
    </source>
</evidence>
<dbReference type="OrthoDB" id="5649378at2"/>
<evidence type="ECO:0000313" key="1">
    <source>
        <dbReference type="EMBL" id="PST99519.1"/>
    </source>
</evidence>
<dbReference type="RefSeq" id="WP_061000618.1">
    <property type="nucleotide sequence ID" value="NZ_FYAH01000002.1"/>
</dbReference>
<dbReference type="EMBL" id="FYAH01000002">
    <property type="protein sequence ID" value="SMY15824.1"/>
    <property type="molecule type" value="Genomic_DNA"/>
</dbReference>
<gene>
    <name evidence="1" type="ORF">C0W81_17105</name>
    <name evidence="2" type="ORF">PAQU9191_01055</name>
</gene>